<keyword evidence="1" id="KW-0472">Membrane</keyword>
<dbReference type="AlphaFoldDB" id="A0A5C6CUH8"/>
<name>A0A5C6CUH8_9BACT</name>
<reference evidence="3 4" key="1">
    <citation type="submission" date="2019-02" db="EMBL/GenBank/DDBJ databases">
        <title>Deep-cultivation of Planctomycetes and their phenomic and genomic characterization uncovers novel biology.</title>
        <authorList>
            <person name="Wiegand S."/>
            <person name="Jogler M."/>
            <person name="Boedeker C."/>
            <person name="Pinto D."/>
            <person name="Vollmers J."/>
            <person name="Rivas-Marin E."/>
            <person name="Kohn T."/>
            <person name="Peeters S.H."/>
            <person name="Heuer A."/>
            <person name="Rast P."/>
            <person name="Oberbeckmann S."/>
            <person name="Bunk B."/>
            <person name="Jeske O."/>
            <person name="Meyerdierks A."/>
            <person name="Storesund J.E."/>
            <person name="Kallscheuer N."/>
            <person name="Luecker S."/>
            <person name="Lage O.M."/>
            <person name="Pohl T."/>
            <person name="Merkel B.J."/>
            <person name="Hornburger P."/>
            <person name="Mueller R.-W."/>
            <person name="Bruemmer F."/>
            <person name="Labrenz M."/>
            <person name="Spormann A.M."/>
            <person name="Op Den Camp H."/>
            <person name="Overmann J."/>
            <person name="Amann R."/>
            <person name="Jetten M.S.M."/>
            <person name="Mascher T."/>
            <person name="Medema M.H."/>
            <person name="Devos D.P."/>
            <person name="Kaster A.-K."/>
            <person name="Ovreas L."/>
            <person name="Rohde M."/>
            <person name="Galperin M.Y."/>
            <person name="Jogler C."/>
        </authorList>
    </citation>
    <scope>NUCLEOTIDE SEQUENCE [LARGE SCALE GENOMIC DNA]</scope>
    <source>
        <strain evidence="3 4">Pla144</strain>
    </source>
</reference>
<feature type="domain" description="Potassium channel" evidence="2">
    <location>
        <begin position="42"/>
        <end position="118"/>
    </location>
</feature>
<organism evidence="3 4">
    <name type="scientific">Bythopirellula polymerisocia</name>
    <dbReference type="NCBI Taxonomy" id="2528003"/>
    <lineage>
        <taxon>Bacteria</taxon>
        <taxon>Pseudomonadati</taxon>
        <taxon>Planctomycetota</taxon>
        <taxon>Planctomycetia</taxon>
        <taxon>Pirellulales</taxon>
        <taxon>Lacipirellulaceae</taxon>
        <taxon>Bythopirellula</taxon>
    </lineage>
</organism>
<keyword evidence="4" id="KW-1185">Reference proteome</keyword>
<feature type="transmembrane region" description="Helical" evidence="1">
    <location>
        <begin position="97"/>
        <end position="121"/>
    </location>
</feature>
<evidence type="ECO:0000256" key="1">
    <source>
        <dbReference type="SAM" id="Phobius"/>
    </source>
</evidence>
<dbReference type="SUPFAM" id="SSF81324">
    <property type="entry name" value="Voltage-gated potassium channels"/>
    <property type="match status" value="1"/>
</dbReference>
<sequence length="134" mass="15094">MSVAIHLSVLRFLIHFVRRMRFFPILGMGISMFAAILGHLFEIWIFSLAIMQMCNDKRFGSFANEVQLTKSDYFYYSSLSYTSLGFGDIAPEGALRALAAVEAITGLVLIAWTASFAFLAMQELWATKSHEPQL</sequence>
<proteinExistence type="predicted"/>
<protein>
    <submittedName>
        <fullName evidence="3">Ion channel</fullName>
    </submittedName>
</protein>
<keyword evidence="1" id="KW-0812">Transmembrane</keyword>
<gene>
    <name evidence="3" type="ORF">Pla144_19150</name>
</gene>
<keyword evidence="1" id="KW-1133">Transmembrane helix</keyword>
<comment type="caution">
    <text evidence="3">The sequence shown here is derived from an EMBL/GenBank/DDBJ whole genome shotgun (WGS) entry which is preliminary data.</text>
</comment>
<dbReference type="EMBL" id="SJPS01000002">
    <property type="protein sequence ID" value="TWU28623.1"/>
    <property type="molecule type" value="Genomic_DNA"/>
</dbReference>
<accession>A0A5C6CUH8</accession>
<feature type="transmembrane region" description="Helical" evidence="1">
    <location>
        <begin position="21"/>
        <end position="53"/>
    </location>
</feature>
<evidence type="ECO:0000313" key="4">
    <source>
        <dbReference type="Proteomes" id="UP000318437"/>
    </source>
</evidence>
<evidence type="ECO:0000313" key="3">
    <source>
        <dbReference type="EMBL" id="TWU28623.1"/>
    </source>
</evidence>
<evidence type="ECO:0000259" key="2">
    <source>
        <dbReference type="Pfam" id="PF07885"/>
    </source>
</evidence>
<dbReference type="InterPro" id="IPR013099">
    <property type="entry name" value="K_chnl_dom"/>
</dbReference>
<dbReference type="Gene3D" id="1.10.287.70">
    <property type="match status" value="1"/>
</dbReference>
<dbReference type="Proteomes" id="UP000318437">
    <property type="component" value="Unassembled WGS sequence"/>
</dbReference>
<dbReference type="Pfam" id="PF07885">
    <property type="entry name" value="Ion_trans_2"/>
    <property type="match status" value="1"/>
</dbReference>